<feature type="transmembrane region" description="Helical" evidence="2">
    <location>
        <begin position="6"/>
        <end position="30"/>
    </location>
</feature>
<name>A0A1E3W8A5_9HYPH</name>
<comment type="caution">
    <text evidence="3">The sequence shown here is derived from an EMBL/GenBank/DDBJ whole genome shotgun (WGS) entry which is preliminary data.</text>
</comment>
<protein>
    <submittedName>
        <fullName evidence="3">Uncharacterized protein</fullName>
    </submittedName>
</protein>
<keyword evidence="4" id="KW-1185">Reference proteome</keyword>
<dbReference type="EMBL" id="LPWD01000419">
    <property type="protein sequence ID" value="ODS02044.1"/>
    <property type="molecule type" value="Genomic_DNA"/>
</dbReference>
<organism evidence="3 4">
    <name type="scientific">Methyloceanibacter marginalis</name>
    <dbReference type="NCBI Taxonomy" id="1774971"/>
    <lineage>
        <taxon>Bacteria</taxon>
        <taxon>Pseudomonadati</taxon>
        <taxon>Pseudomonadota</taxon>
        <taxon>Alphaproteobacteria</taxon>
        <taxon>Hyphomicrobiales</taxon>
        <taxon>Hyphomicrobiaceae</taxon>
        <taxon>Methyloceanibacter</taxon>
    </lineage>
</organism>
<feature type="region of interest" description="Disordered" evidence="1">
    <location>
        <begin position="72"/>
        <end position="95"/>
    </location>
</feature>
<proteinExistence type="predicted"/>
<keyword evidence="2" id="KW-0472">Membrane</keyword>
<sequence>MALGALVLVVGGIGIGLAVLGAILVLLALIELVGQIERREHVAGEPAEGLLVLQGVGHAVEQVAGAFLDPGTPQIDQGPGSCGWRRAGQPLAHEE</sequence>
<evidence type="ECO:0000313" key="4">
    <source>
        <dbReference type="Proteomes" id="UP000095042"/>
    </source>
</evidence>
<reference evidence="3 4" key="1">
    <citation type="journal article" date="2016" name="Environ. Microbiol.">
        <title>New Methyloceanibacter diversity from North Sea sediments includes methanotroph containing solely the soluble methane monooxygenase.</title>
        <authorList>
            <person name="Vekeman B."/>
            <person name="Kerckhof F.M."/>
            <person name="Cremers G."/>
            <person name="de Vos P."/>
            <person name="Vandamme P."/>
            <person name="Boon N."/>
            <person name="Op den Camp H.J."/>
            <person name="Heylen K."/>
        </authorList>
    </citation>
    <scope>NUCLEOTIDE SEQUENCE [LARGE SCALE GENOMIC DNA]</scope>
    <source>
        <strain evidence="3 4">R-67177</strain>
    </source>
</reference>
<evidence type="ECO:0000313" key="3">
    <source>
        <dbReference type="EMBL" id="ODS02044.1"/>
    </source>
</evidence>
<gene>
    <name evidence="3" type="ORF">AUC71_02655</name>
</gene>
<evidence type="ECO:0000256" key="2">
    <source>
        <dbReference type="SAM" id="Phobius"/>
    </source>
</evidence>
<accession>A0A1E3W8A5</accession>
<keyword evidence="2" id="KW-1133">Transmembrane helix</keyword>
<dbReference type="AlphaFoldDB" id="A0A1E3W8A5"/>
<dbReference type="Proteomes" id="UP000095042">
    <property type="component" value="Unassembled WGS sequence"/>
</dbReference>
<keyword evidence="2" id="KW-0812">Transmembrane</keyword>
<evidence type="ECO:0000256" key="1">
    <source>
        <dbReference type="SAM" id="MobiDB-lite"/>
    </source>
</evidence>